<name>A0ABR9TDK7_9FLAO</name>
<comment type="caution">
    <text evidence="1">The sequence shown here is derived from an EMBL/GenBank/DDBJ whole genome shotgun (WGS) entry which is preliminary data.</text>
</comment>
<dbReference type="RefSeq" id="WP_193844489.1">
    <property type="nucleotide sequence ID" value="NZ_PRDM01000001.1"/>
</dbReference>
<evidence type="ECO:0000313" key="2">
    <source>
        <dbReference type="Proteomes" id="UP000640614"/>
    </source>
</evidence>
<organism evidence="1 2">
    <name type="scientific">Flavobacterium hungaricum</name>
    <dbReference type="NCBI Taxonomy" id="2082725"/>
    <lineage>
        <taxon>Bacteria</taxon>
        <taxon>Pseudomonadati</taxon>
        <taxon>Bacteroidota</taxon>
        <taxon>Flavobacteriia</taxon>
        <taxon>Flavobacteriales</taxon>
        <taxon>Flavobacteriaceae</taxon>
        <taxon>Flavobacterium</taxon>
    </lineage>
</organism>
<proteinExistence type="predicted"/>
<reference evidence="1 2" key="1">
    <citation type="submission" date="2018-07" db="EMBL/GenBank/DDBJ databases">
        <title>Genome assembly of strain KB82.</title>
        <authorList>
            <person name="Kukolya J."/>
            <person name="Horvath B."/>
            <person name="Nagy I."/>
            <person name="Toth A."/>
        </authorList>
    </citation>
    <scope>NUCLEOTIDE SEQUENCE [LARGE SCALE GENOMIC DNA]</scope>
    <source>
        <strain evidence="1 2">Kb82</strain>
    </source>
</reference>
<dbReference type="EMBL" id="PRDM01000001">
    <property type="protein sequence ID" value="MBE8723419.1"/>
    <property type="molecule type" value="Genomic_DNA"/>
</dbReference>
<keyword evidence="2" id="KW-1185">Reference proteome</keyword>
<protein>
    <submittedName>
        <fullName evidence="1">Uncharacterized protein</fullName>
    </submittedName>
</protein>
<evidence type="ECO:0000313" key="1">
    <source>
        <dbReference type="EMBL" id="MBE8723419.1"/>
    </source>
</evidence>
<accession>A0ABR9TDK7</accession>
<dbReference type="Proteomes" id="UP000640614">
    <property type="component" value="Unassembled WGS sequence"/>
</dbReference>
<sequence>MLHHGTPQKNSIFFLDSINHEAYRKEYQTPIIALAPLPASAQFLNVIESVFSGLAKSVIHNSNYESLEECKEAICQYFTSRNEYFLLNPRKAGKKIWGKEIVP</sequence>
<gene>
    <name evidence="1" type="ORF">C4F50_00555</name>
</gene>